<dbReference type="InterPro" id="IPR001375">
    <property type="entry name" value="Peptidase_S9_cat"/>
</dbReference>
<dbReference type="GO" id="GO:0008236">
    <property type="term" value="F:serine-type peptidase activity"/>
    <property type="evidence" value="ECO:0007669"/>
    <property type="project" value="InterPro"/>
</dbReference>
<evidence type="ECO:0000313" key="2">
    <source>
        <dbReference type="EMBL" id="UOE19899.1"/>
    </source>
</evidence>
<dbReference type="PANTHER" id="PTHR43056">
    <property type="entry name" value="PEPTIDASE S9 PROLYL OLIGOPEPTIDASE"/>
    <property type="match status" value="1"/>
</dbReference>
<name>A0A399G0C6_9ACTN</name>
<dbReference type="Gene3D" id="2.120.10.30">
    <property type="entry name" value="TolB, C-terminal domain"/>
    <property type="match status" value="1"/>
</dbReference>
<dbReference type="Gene3D" id="3.40.50.1820">
    <property type="entry name" value="alpha/beta hydrolase"/>
    <property type="match status" value="1"/>
</dbReference>
<proteinExistence type="predicted"/>
<protein>
    <submittedName>
        <fullName evidence="2">S9 family peptidase</fullName>
    </submittedName>
</protein>
<accession>A0A399G0C6</accession>
<gene>
    <name evidence="2" type="ORF">NI17_001125</name>
</gene>
<dbReference type="Pfam" id="PF00326">
    <property type="entry name" value="Peptidase_S9"/>
    <property type="match status" value="1"/>
</dbReference>
<dbReference type="InterPro" id="IPR029058">
    <property type="entry name" value="AB_hydrolase_fold"/>
</dbReference>
<dbReference type="OrthoDB" id="128799at2"/>
<dbReference type="EMBL" id="CP063196">
    <property type="protein sequence ID" value="UOE19899.1"/>
    <property type="molecule type" value="Genomic_DNA"/>
</dbReference>
<dbReference type="RefSeq" id="WP_068687807.1">
    <property type="nucleotide sequence ID" value="NZ_CP063196.1"/>
</dbReference>
<sequence length="661" mass="71733">MTERVILPYGSWSSPIAAADTARGANRLGFPSVVGDETWWEESRPDEDGRTTVMHRAADGTVTDLLPAPWNARTRVHEYGGRSHLPVPRRDDKALTRWGVVFANFTDQRLYLLEKDAREPRPLTPEPAAPAALRYADPVLAPDRKHLICVRESHGDTTVTRDIVSVPLSGRAADSPTAIRVLVTGADFFASPAPSPDGTKLAWISWDHPRMPWTGTQLRVGDLPDTGPVTGPHILRGGIKESVLAPRWRDNDTLYFLSDWPGWWNLYETRLHGQALALFPDEAEFTPAPWQLGLTPFCVLDNGQIVTLHGHADLTVGRHDPATADLTPLTTPYTTWHTLASDGTTVVGIAASPTEPASLVRLNPETGATTVLRRSLDRVPTVDHLPRPRATTLSGRYGTTVHALVHPPTNPEVEGEGPAPYVVWVHGGPTGAATSALDLHKAYFTSRGIGIVDVNYGGSTGYGRSYRERLNGQWGVVDVEDAVAAARSLVDQGIADPTRLAIRGGSAGGLTTLLALTQDVFACGVSYYGVTDLLRLAQETHDFESHYLDTLIGALPGYASTYRERSPINRAAEITVPVLLLQGTDDPVVPPEQARALAATLHEQKIPHALVEFEGESHGFRRADTVTTALEKELAFYCKVFFGFTPPGVPPIDITDPTGDS</sequence>
<dbReference type="GO" id="GO:0006508">
    <property type="term" value="P:proteolysis"/>
    <property type="evidence" value="ECO:0007669"/>
    <property type="project" value="InterPro"/>
</dbReference>
<dbReference type="InterPro" id="IPR050585">
    <property type="entry name" value="Xaa-Pro_dipeptidyl-ppase/CocE"/>
</dbReference>
<dbReference type="Proteomes" id="UP000265719">
    <property type="component" value="Chromosome"/>
</dbReference>
<dbReference type="AlphaFoldDB" id="A0A399G0C6"/>
<organism evidence="2 3">
    <name type="scientific">Thermobifida halotolerans</name>
    <dbReference type="NCBI Taxonomy" id="483545"/>
    <lineage>
        <taxon>Bacteria</taxon>
        <taxon>Bacillati</taxon>
        <taxon>Actinomycetota</taxon>
        <taxon>Actinomycetes</taxon>
        <taxon>Streptosporangiales</taxon>
        <taxon>Nocardiopsidaceae</taxon>
        <taxon>Thermobifida</taxon>
    </lineage>
</organism>
<evidence type="ECO:0000259" key="1">
    <source>
        <dbReference type="Pfam" id="PF00326"/>
    </source>
</evidence>
<dbReference type="KEGG" id="thao:NI17_001125"/>
<dbReference type="SUPFAM" id="SSF53474">
    <property type="entry name" value="alpha/beta-Hydrolases"/>
    <property type="match status" value="1"/>
</dbReference>
<dbReference type="InterPro" id="IPR011042">
    <property type="entry name" value="6-blade_b-propeller_TolB-like"/>
</dbReference>
<dbReference type="PANTHER" id="PTHR43056:SF5">
    <property type="entry name" value="PEPTIDASE S9 PROLYL OLIGOPEPTIDASE CATALYTIC DOMAIN-CONTAINING PROTEIN"/>
    <property type="match status" value="1"/>
</dbReference>
<reference evidence="2" key="1">
    <citation type="submission" date="2020-10" db="EMBL/GenBank/DDBJ databases">
        <title>De novo genome project of the cellulose decomposer Thermobifida halotolerans type strain.</title>
        <authorList>
            <person name="Nagy I."/>
            <person name="Horvath B."/>
            <person name="Kukolya J."/>
            <person name="Nagy I."/>
            <person name="Orsini M."/>
        </authorList>
    </citation>
    <scope>NUCLEOTIDE SEQUENCE</scope>
    <source>
        <strain evidence="2">DSM 44931</strain>
    </source>
</reference>
<feature type="domain" description="Peptidase S9 prolyl oligopeptidase catalytic" evidence="1">
    <location>
        <begin position="439"/>
        <end position="641"/>
    </location>
</feature>
<evidence type="ECO:0000313" key="3">
    <source>
        <dbReference type="Proteomes" id="UP000265719"/>
    </source>
</evidence>
<keyword evidence="3" id="KW-1185">Reference proteome</keyword>
<dbReference type="SUPFAM" id="SSF82171">
    <property type="entry name" value="DPP6 N-terminal domain-like"/>
    <property type="match status" value="1"/>
</dbReference>